<dbReference type="SUPFAM" id="SSF51126">
    <property type="entry name" value="Pectin lyase-like"/>
    <property type="match status" value="1"/>
</dbReference>
<keyword evidence="1" id="KW-1133">Transmembrane helix</keyword>
<dbReference type="OrthoDB" id="2664633at2"/>
<proteinExistence type="predicted"/>
<dbReference type="NCBIfam" id="TIGR01901">
    <property type="entry name" value="adhes_NPXG"/>
    <property type="match status" value="1"/>
</dbReference>
<keyword evidence="1" id="KW-0812">Transmembrane</keyword>
<dbReference type="InterPro" id="IPR025157">
    <property type="entry name" value="Hemagglutinin_rpt"/>
</dbReference>
<reference evidence="4" key="1">
    <citation type="journal article" date="2010" name="BMC Genomics">
        <title>A genomic perspective on the potential of Actinobacillus succinogenes for industrial succinate production.</title>
        <authorList>
            <person name="McKinlay J.B."/>
            <person name="Laivenieks M."/>
            <person name="Schindler B.D."/>
            <person name="McKinlay A.A."/>
            <person name="Siddaramappa S."/>
            <person name="Challacombe J.F."/>
            <person name="Lowry S.R."/>
            <person name="Clum A."/>
            <person name="Lapidus A.L."/>
            <person name="Burkhart K.B."/>
            <person name="Harkins V."/>
            <person name="Vieille C."/>
        </authorList>
    </citation>
    <scope>NUCLEOTIDE SEQUENCE [LARGE SCALE GENOMIC DNA]</scope>
    <source>
        <strain evidence="4">ATCC 55618 / DSM 22257 / CCUG 43843 / 130Z</strain>
    </source>
</reference>
<dbReference type="InterPro" id="IPR010069">
    <property type="entry name" value="CdiA_FHA1_rpt"/>
</dbReference>
<dbReference type="RefSeq" id="WP_012072751.1">
    <property type="nucleotide sequence ID" value="NC_009655.1"/>
</dbReference>
<feature type="transmembrane region" description="Helical" evidence="1">
    <location>
        <begin position="53"/>
        <end position="73"/>
    </location>
</feature>
<accession>A6VN27</accession>
<dbReference type="EMBL" id="CP000746">
    <property type="protein sequence ID" value="ABR74374.1"/>
    <property type="molecule type" value="Genomic_DNA"/>
</dbReference>
<dbReference type="InterPro" id="IPR008638">
    <property type="entry name" value="FhaB/CdiA-like_TPS"/>
</dbReference>
<evidence type="ECO:0000313" key="3">
    <source>
        <dbReference type="EMBL" id="ABR74374.1"/>
    </source>
</evidence>
<dbReference type="HOGENOM" id="CLU_000043_2_1_6"/>
<dbReference type="GO" id="GO:0003824">
    <property type="term" value="F:catalytic activity"/>
    <property type="evidence" value="ECO:0007669"/>
    <property type="project" value="UniProtKB-ARBA"/>
</dbReference>
<dbReference type="STRING" id="339671.Asuc_1007"/>
<dbReference type="Pfam" id="PF13332">
    <property type="entry name" value="Fil_haemagg_2"/>
    <property type="match status" value="2"/>
</dbReference>
<dbReference type="Proteomes" id="UP000001114">
    <property type="component" value="Chromosome"/>
</dbReference>
<evidence type="ECO:0000256" key="1">
    <source>
        <dbReference type="SAM" id="Phobius"/>
    </source>
</evidence>
<dbReference type="Pfam" id="PF05860">
    <property type="entry name" value="TPS"/>
    <property type="match status" value="1"/>
</dbReference>
<dbReference type="SMART" id="SM00912">
    <property type="entry name" value="Haemagg_act"/>
    <property type="match status" value="1"/>
</dbReference>
<protein>
    <submittedName>
        <fullName evidence="3">Filamentous haemagglutinin family outer membrane protein</fullName>
    </submittedName>
</protein>
<evidence type="ECO:0000259" key="2">
    <source>
        <dbReference type="SMART" id="SM00912"/>
    </source>
</evidence>
<organism evidence="3 4">
    <name type="scientific">Actinobacillus succinogenes (strain ATCC 55618 / DSM 22257 / CCUG 43843 / 130Z)</name>
    <dbReference type="NCBI Taxonomy" id="339671"/>
    <lineage>
        <taxon>Bacteria</taxon>
        <taxon>Pseudomonadati</taxon>
        <taxon>Pseudomonadota</taxon>
        <taxon>Gammaproteobacteria</taxon>
        <taxon>Pasteurellales</taxon>
        <taxon>Pasteurellaceae</taxon>
        <taxon>Actinobacillus</taxon>
    </lineage>
</organism>
<dbReference type="Pfam" id="PF13018">
    <property type="entry name" value="ESPR"/>
    <property type="match status" value="1"/>
</dbReference>
<name>A6VN27_ACTSZ</name>
<sequence>MNKYRYRVIFSRTLQRLVVTSELSKSVAACCASEKTGENPTALFSRNAVQKGLNGGLSAVNFALFLMLGFVFINETQAADLAIHADKTAPGNRQATVLQTANGLPQVNIQTPSAGGVSRNVYSQLDVTEKGAIFNNARKAAQTRLAGWVQGNPNLAAGEAKVILNEVNSNNPSRLKGYMEVAGKKADVIIANPSGIHCDGCGVINAGRAGFTTGKAELENGNLKGFNVQKGKVTISGKGMDTSRADYTDIIAKEVEIQGGVWAQELKITTGQNRVNRSNDDVVYVGDKQAEKNNEKTDRTSAARYAVDVSELGGMYAGKIRLVDNDNGLGVRNAGHIGATAGEVKIDSRGQIVNQGTINSPHHVTLSAQKNIHNQGNIESKRGEIRLDSGKDIAQGGSVVARQGNVDIRAAGKVKQSGETLAGNKIRIKAQSVQADRSALLAAGVDVKESVQGVSRTLSAQGNNGKDLTINAERQVALNGNNIAAGNIAVTGSEIDLNHSQTAANNIDLSARQGDIQANRANLTAQESLTFGTPKTLSAQYSQVTAKQFVTRQQVFDSDYGVWAQTGNGDFNLHAQQIKNNQGALMIQGALFAQADTIENRQGMIYSPQFSATGKLDNRNGEIYADNIDLNSEYLDNRKGRIYAQTFDAAGQTLDNREGMIAASTLNLTASTLHNQAIGKTGSLINGDNVTVRADTLNNQNTKADQTVPTQGILGGKLAIWANRLNNQQGGLYAEDSLQTTVEEHLRNMQGEMLSANAVDITNRQGRLTVDNAAGKIEAGNQLTLQAKTLEHEGSIKTQGDANIALQDDFTLNQAFGVNGNLTFSTEGNLKNNTVLRVGAKAAISAHAIENVANGEISATDTEITAQRLLNRGLIDGHQTRLESDEITNIGTGRIYGDHVSLHGRTLNNIEENNASATIAARERLDIGVQRVLNRNNSLIMSLGDISFGLTLDNQGYAQQRSDYVHNENAVIEALGSISFNTKNLENLHRFLKIEMQETSKTHKYEYTFDNETTRYDKGTAGLTVIKRGDRGSFNKKIENLYALRLPDGRESEHWQEYDYIRTVNESMPVPSKYSEAKILSGGNINFTDANIKNYDSKIIAGGNIQVKDGHLDNHETVGEIVTTDNGEMRNFYRGRACAKKVFGSCIDHYDTTKSDTYRYSSVKIEPKHFGLWDYVSNQKPLFTGGSSLNIQSSANAISLNPVSVPYQFGQQPDLSKVKSYLDIRLPQASLYKINPHAGQYLIETDPRFADRHQWLSSDYMLNALRTDSQIMLKRLGDGFYEQRLINEQINQLTGRRFLENYSSDYEQYKALMDRGLEYAEKFNLIPGVALTAAQMQELTTDMVWLVKKEVTLADGTQMEVLAPQVYIVSRNMDIDNQGAVISANDIIINTKGNVENNGVIVGRNLTGLAANNIENIGGRLQGRELYLFAKNNLVNLGGTLSAENQLVARANNIHIETTTAESPATDNFYHKGIGQTATVTVGENNQGKAILFANENITVKGAEMNISGHADLTALNKLDMGTIETENKEYYVKNADNYYKLDQKEEIGNRINVTGDTDLTGKSAVSLTGVFSHHDGNLRIISEGDISIKESRKQERLSTGWKDSIGGLLTRQTTIKQHEHDYDLAQGSQLDADRIQISSAQGNVTIAGSDVVAENGLTISGKNILIREAENAVYEENYEQTKKSGLLGSGGIGLTIGQRKTTLETDQTKYYASGSQVGSLNGDVSLTAENQYRQQASQVTAVDGNVNIAGKQVDIVAADDRYETNYKQTYEQKGLTIALTAPVISAIQATDSALESMSQIGKSENRRINLMAGANTVWEAARAAESIGSAIAPTQALLSGDMENSNVGISLTYGQQKNVDSTHTQGSTATVSKINAGKQVNIVAKGDENGSDIHIIGADISGKQGTYLSADNDILISAAKQTHQERSKNKSEGFNAGVSVTYGQNGFAMGVTAGGNYGKGYGNGDEVTYAYSHVGDSASQTLLRSGQDTHIQGAQIQGKGIKVNAENLWIESLQETMTYEGKQQNMSGQVTVGYGFSASGSYNRSKTDADYASVVEQSGIYAGDEGYQIDIAHNTDLKGAVITSTNKAEMTGKNMLSTGTLSYADIQNYSNYDAKGFGLSGGFTVEGDFTIPLGGRSDNGSNTDNISSATVETDKDKRVVQTIENMGGREISKNVNKQDKNVVDNVQLNGVAGIFSQGNWGIAKALSSAVLGQVSDKGNQTGMTKSSINTKNIIIRDGDEQRKLTGLTTEETISEIDKENTHRTVNKVNIEDIKSKIERDLDISQDFVNNLNQIGDKLYYEVEKKQNNIVVKYKSEGCTDPSCLRTFELDMDRIKNKELTNEEAQILSRIYVHGIFNMTDKDRMEGGILYGGSDTLNNASILVRKAYAGVAEELTYAVFERIRAGLDLPMIFGASNASRDQATIWDKLNQYNQVNPADQVNLTHVAHSLGVSGTKNAMNWANLQDMNFNHLTANLTALGTSYPITSDIETGYFDTATGLFGKTKLDYSIAPRDCIGTCLLIGRTASTAENTKIGMPLVDLLLHHVSYVKDREVLNFYGQEYREPDLQSIWNRNKDSVEFGPEIKTLISK</sequence>
<evidence type="ECO:0000313" key="4">
    <source>
        <dbReference type="Proteomes" id="UP000001114"/>
    </source>
</evidence>
<keyword evidence="4" id="KW-1185">Reference proteome</keyword>
<dbReference type="InterPro" id="IPR011050">
    <property type="entry name" value="Pectin_lyase_fold/virulence"/>
</dbReference>
<dbReference type="NCBIfam" id="TIGR01731">
    <property type="entry name" value="fil_hemag_20aa"/>
    <property type="match status" value="7"/>
</dbReference>
<dbReference type="Gene3D" id="2.160.20.10">
    <property type="entry name" value="Single-stranded right-handed beta-helix, Pectin lyase-like"/>
    <property type="match status" value="1"/>
</dbReference>
<feature type="domain" description="Filamentous haemagglutinin FhaB/tRNA nuclease CdiA-like TPS" evidence="2">
    <location>
        <begin position="101"/>
        <end position="221"/>
    </location>
</feature>
<keyword evidence="1" id="KW-0472">Membrane</keyword>
<dbReference type="KEGG" id="asu:Asuc_1007"/>
<gene>
    <name evidence="3" type="ordered locus">Asuc_1007</name>
</gene>
<dbReference type="eggNOG" id="COG3210">
    <property type="taxonomic scope" value="Bacteria"/>
</dbReference>
<dbReference type="InterPro" id="IPR024973">
    <property type="entry name" value="ESPR"/>
</dbReference>
<dbReference type="InterPro" id="IPR012334">
    <property type="entry name" value="Pectin_lyas_fold"/>
</dbReference>